<sequence length="60" mass="6599">MAVVDPNYKQLFRVGASGSRSREYADLLDLLPDTFVGGAHQLATLVRLLVAEMEDMCSAR</sequence>
<protein>
    <submittedName>
        <fullName evidence="1">Uncharacterized protein</fullName>
    </submittedName>
</protein>
<comment type="caution">
    <text evidence="1">The sequence shown here is derived from an EMBL/GenBank/DDBJ whole genome shotgun (WGS) entry which is preliminary data.</text>
</comment>
<dbReference type="Proteomes" id="UP000485058">
    <property type="component" value="Unassembled WGS sequence"/>
</dbReference>
<keyword evidence="2" id="KW-1185">Reference proteome</keyword>
<organism evidence="1 2">
    <name type="scientific">Haematococcus lacustris</name>
    <name type="common">Green alga</name>
    <name type="synonym">Haematococcus pluvialis</name>
    <dbReference type="NCBI Taxonomy" id="44745"/>
    <lineage>
        <taxon>Eukaryota</taxon>
        <taxon>Viridiplantae</taxon>
        <taxon>Chlorophyta</taxon>
        <taxon>core chlorophytes</taxon>
        <taxon>Chlorophyceae</taxon>
        <taxon>CS clade</taxon>
        <taxon>Chlamydomonadales</taxon>
        <taxon>Haematococcaceae</taxon>
        <taxon>Haematococcus</taxon>
    </lineage>
</organism>
<gene>
    <name evidence="1" type="ORF">HaLaN_02084</name>
</gene>
<evidence type="ECO:0000313" key="2">
    <source>
        <dbReference type="Proteomes" id="UP000485058"/>
    </source>
</evidence>
<evidence type="ECO:0000313" key="1">
    <source>
        <dbReference type="EMBL" id="GFH07302.1"/>
    </source>
</evidence>
<dbReference type="AlphaFoldDB" id="A0A699YW82"/>
<name>A0A699YW82_HAELA</name>
<reference evidence="1 2" key="1">
    <citation type="submission" date="2020-02" db="EMBL/GenBank/DDBJ databases">
        <title>Draft genome sequence of Haematococcus lacustris strain NIES-144.</title>
        <authorList>
            <person name="Morimoto D."/>
            <person name="Nakagawa S."/>
            <person name="Yoshida T."/>
            <person name="Sawayama S."/>
        </authorList>
    </citation>
    <scope>NUCLEOTIDE SEQUENCE [LARGE SCALE GENOMIC DNA]</scope>
    <source>
        <strain evidence="1 2">NIES-144</strain>
    </source>
</reference>
<dbReference type="EMBL" id="BLLF01000086">
    <property type="protein sequence ID" value="GFH07302.1"/>
    <property type="molecule type" value="Genomic_DNA"/>
</dbReference>
<proteinExistence type="predicted"/>
<accession>A0A699YW82</accession>